<dbReference type="SUPFAM" id="SSF53098">
    <property type="entry name" value="Ribonuclease H-like"/>
    <property type="match status" value="1"/>
</dbReference>
<evidence type="ECO:0008006" key="10">
    <source>
        <dbReference type="Google" id="ProtNLM"/>
    </source>
</evidence>
<keyword evidence="9" id="KW-1185">Reference proteome</keyword>
<comment type="cofactor">
    <cofactor evidence="1">
        <name>Mg(2+)</name>
        <dbReference type="ChEBI" id="CHEBI:18420"/>
    </cofactor>
</comment>
<dbReference type="GO" id="GO:0008296">
    <property type="term" value="F:3'-5'-DNA exonuclease activity"/>
    <property type="evidence" value="ECO:0007669"/>
    <property type="project" value="TreeGrafter"/>
</dbReference>
<keyword evidence="3" id="KW-0479">Metal-binding</keyword>
<accession>A0AA36DF31</accession>
<dbReference type="InterPro" id="IPR036397">
    <property type="entry name" value="RNaseH_sf"/>
</dbReference>
<dbReference type="Gene3D" id="3.30.420.10">
    <property type="entry name" value="Ribonuclease H-like superfamily/Ribonuclease H"/>
    <property type="match status" value="2"/>
</dbReference>
<sequence>MASCSKRARVDEAAFDSFDEEDEQPSSSTRRDAPLATTTALELDGTQRFSPTSMEALRHTQALDPEPEPVQHRPTHLTNGKRKIQTFVFFDLETTGIFPSSSGQEVLITTSEHATARLNNLIHETKENDYPRITEFAMVAIDRETLTKSLRKMHDIEIELRTNDEDATRFVYTPANVHSRLINPGLTSAEWELYTKRQSRNSKMVLTKDDLERQHTLLQEWIGIRLFLENLPKPLCIIAHNGIWFDFRLLYGELRRHNVLHDAFPDEVYFLDSWHTFKDLDQQSLADVEHVLAEKNNLLSVAAASRSAEAVIVNPQRTRPGDNADIFESVPIDQDDVLIIHPVAETKKTPVKRPDSRSTDVHQSPSVAARRALFSPQKERHHRGDVPPLRSDHPLNFLCSVKWPPAKHNCVRQQDFMQNQWAKWTFDRHRAAAALRTPGTYGLEGLYKRNIGGHYNAHTAEADCQALAQVAMAYGVDFLTYADRVAARFPF</sequence>
<evidence type="ECO:0000256" key="3">
    <source>
        <dbReference type="ARBA" id="ARBA00022723"/>
    </source>
</evidence>
<organism evidence="8 9">
    <name type="scientific">Mesorhabditis spiculigera</name>
    <dbReference type="NCBI Taxonomy" id="96644"/>
    <lineage>
        <taxon>Eukaryota</taxon>
        <taxon>Metazoa</taxon>
        <taxon>Ecdysozoa</taxon>
        <taxon>Nematoda</taxon>
        <taxon>Chromadorea</taxon>
        <taxon>Rhabditida</taxon>
        <taxon>Rhabditina</taxon>
        <taxon>Rhabditomorpha</taxon>
        <taxon>Rhabditoidea</taxon>
        <taxon>Rhabditidae</taxon>
        <taxon>Mesorhabditinae</taxon>
        <taxon>Mesorhabditis</taxon>
    </lineage>
</organism>
<name>A0AA36DF31_9BILA</name>
<feature type="region of interest" description="Disordered" evidence="7">
    <location>
        <begin position="348"/>
        <end position="367"/>
    </location>
</feature>
<dbReference type="EMBL" id="CATQJA010002707">
    <property type="protein sequence ID" value="CAJ0586052.1"/>
    <property type="molecule type" value="Genomic_DNA"/>
</dbReference>
<feature type="region of interest" description="Disordered" evidence="7">
    <location>
        <begin position="1"/>
        <end position="48"/>
    </location>
</feature>
<gene>
    <name evidence="8" type="ORF">MSPICULIGERA_LOCUS24060</name>
</gene>
<dbReference type="Proteomes" id="UP001177023">
    <property type="component" value="Unassembled WGS sequence"/>
</dbReference>
<dbReference type="AlphaFoldDB" id="A0AA36DF31"/>
<evidence type="ECO:0000256" key="1">
    <source>
        <dbReference type="ARBA" id="ARBA00001946"/>
    </source>
</evidence>
<dbReference type="PANTHER" id="PTHR13058:SF19">
    <property type="entry name" value="LD40940P"/>
    <property type="match status" value="1"/>
</dbReference>
<evidence type="ECO:0000256" key="7">
    <source>
        <dbReference type="SAM" id="MobiDB-lite"/>
    </source>
</evidence>
<dbReference type="GO" id="GO:0005737">
    <property type="term" value="C:cytoplasm"/>
    <property type="evidence" value="ECO:0007669"/>
    <property type="project" value="TreeGrafter"/>
</dbReference>
<dbReference type="GO" id="GO:0006308">
    <property type="term" value="P:DNA catabolic process"/>
    <property type="evidence" value="ECO:0007669"/>
    <property type="project" value="TreeGrafter"/>
</dbReference>
<evidence type="ECO:0000256" key="5">
    <source>
        <dbReference type="ARBA" id="ARBA00022839"/>
    </source>
</evidence>
<dbReference type="PANTHER" id="PTHR13058">
    <property type="entry name" value="THREE PRIME REPAIR EXONUCLEASE 1, 2"/>
    <property type="match status" value="1"/>
</dbReference>
<keyword evidence="2" id="KW-0540">Nuclease</keyword>
<reference evidence="8" key="1">
    <citation type="submission" date="2023-06" db="EMBL/GenBank/DDBJ databases">
        <authorList>
            <person name="Delattre M."/>
        </authorList>
    </citation>
    <scope>NUCLEOTIDE SEQUENCE</scope>
    <source>
        <strain evidence="8">AF72</strain>
    </source>
</reference>
<dbReference type="GO" id="GO:0003676">
    <property type="term" value="F:nucleic acid binding"/>
    <property type="evidence" value="ECO:0007669"/>
    <property type="project" value="InterPro"/>
</dbReference>
<feature type="compositionally biased region" description="Basic and acidic residues" evidence="7">
    <location>
        <begin position="348"/>
        <end position="360"/>
    </location>
</feature>
<dbReference type="InterPro" id="IPR040393">
    <property type="entry name" value="TREX1/2"/>
</dbReference>
<keyword evidence="4" id="KW-0378">Hydrolase</keyword>
<comment type="caution">
    <text evidence="8">The sequence shown here is derived from an EMBL/GenBank/DDBJ whole genome shotgun (WGS) entry which is preliminary data.</text>
</comment>
<evidence type="ECO:0000256" key="6">
    <source>
        <dbReference type="ARBA" id="ARBA00022842"/>
    </source>
</evidence>
<evidence type="ECO:0000313" key="9">
    <source>
        <dbReference type="Proteomes" id="UP001177023"/>
    </source>
</evidence>
<evidence type="ECO:0000256" key="2">
    <source>
        <dbReference type="ARBA" id="ARBA00022722"/>
    </source>
</evidence>
<feature type="non-terminal residue" evidence="8">
    <location>
        <position position="1"/>
    </location>
</feature>
<evidence type="ECO:0000256" key="4">
    <source>
        <dbReference type="ARBA" id="ARBA00022801"/>
    </source>
</evidence>
<keyword evidence="6" id="KW-0460">Magnesium</keyword>
<feature type="compositionally biased region" description="Acidic residues" evidence="7">
    <location>
        <begin position="13"/>
        <end position="24"/>
    </location>
</feature>
<dbReference type="GO" id="GO:0046872">
    <property type="term" value="F:metal ion binding"/>
    <property type="evidence" value="ECO:0007669"/>
    <property type="project" value="UniProtKB-KW"/>
</dbReference>
<evidence type="ECO:0000313" key="8">
    <source>
        <dbReference type="EMBL" id="CAJ0586052.1"/>
    </source>
</evidence>
<proteinExistence type="predicted"/>
<keyword evidence="5" id="KW-0269">Exonuclease</keyword>
<protein>
    <recommendedName>
        <fullName evidence="10">Exonuclease domain-containing protein</fullName>
    </recommendedName>
</protein>
<dbReference type="InterPro" id="IPR012337">
    <property type="entry name" value="RNaseH-like_sf"/>
</dbReference>